<dbReference type="InterPro" id="IPR046676">
    <property type="entry name" value="DUF6546"/>
</dbReference>
<comment type="caution">
    <text evidence="2">The sequence shown here is derived from an EMBL/GenBank/DDBJ whole genome shotgun (WGS) entry which is preliminary data.</text>
</comment>
<protein>
    <recommendedName>
        <fullName evidence="1">DUF6546 domain-containing protein</fullName>
    </recommendedName>
</protein>
<dbReference type="OrthoDB" id="4802432at2759"/>
<organism evidence="2 3">
    <name type="scientific">Fusarium duplospermum</name>
    <dbReference type="NCBI Taxonomy" id="1325734"/>
    <lineage>
        <taxon>Eukaryota</taxon>
        <taxon>Fungi</taxon>
        <taxon>Dikarya</taxon>
        <taxon>Ascomycota</taxon>
        <taxon>Pezizomycotina</taxon>
        <taxon>Sordariomycetes</taxon>
        <taxon>Hypocreomycetidae</taxon>
        <taxon>Hypocreales</taxon>
        <taxon>Nectriaceae</taxon>
        <taxon>Fusarium</taxon>
        <taxon>Fusarium solani species complex</taxon>
    </lineage>
</organism>
<gene>
    <name evidence="2" type="ORF">CEP54_008345</name>
</gene>
<evidence type="ECO:0000313" key="2">
    <source>
        <dbReference type="EMBL" id="RSL57359.1"/>
    </source>
</evidence>
<keyword evidence="3" id="KW-1185">Reference proteome</keyword>
<sequence>MSWESLPVELDTMIFTILLEDCNRENLPAFAFATVSRKWQAFFEPIFFRRLVVDEPDLNRLSSATEGPKRYRFSYIRHLWLRLKLATYECYYCQTREPNEIIQQMVNKYPYIAKEDLVDKGEFYRKHRDLAIKYVQDTHPEVFSHQYMAYQPPGMDRFRSTEPLRFDVREPLFPRSDTSPRLVDTQQLLPEVNIVKALVIRRQFYRNISSDVLAKLLRESFLCLETFRDERWLASNHLSKRLCSPGNEELVLTTLRAAAAAAARMPRLETMELWKATPESATLFRYSTKNSEPKITWRINWKRARDDQLWHGQLREY</sequence>
<feature type="domain" description="DUF6546" evidence="1">
    <location>
        <begin position="237"/>
        <end position="304"/>
    </location>
</feature>
<dbReference type="EMBL" id="NKCI01000082">
    <property type="protein sequence ID" value="RSL57359.1"/>
    <property type="molecule type" value="Genomic_DNA"/>
</dbReference>
<proteinExistence type="predicted"/>
<dbReference type="STRING" id="1325734.A0A428PWI0"/>
<dbReference type="AlphaFoldDB" id="A0A428PWI0"/>
<dbReference type="Proteomes" id="UP000288168">
    <property type="component" value="Unassembled WGS sequence"/>
</dbReference>
<evidence type="ECO:0000259" key="1">
    <source>
        <dbReference type="Pfam" id="PF20183"/>
    </source>
</evidence>
<reference evidence="2 3" key="1">
    <citation type="submission" date="2017-06" db="EMBL/GenBank/DDBJ databases">
        <title>Comparative genomic analysis of Ambrosia Fusariam Clade fungi.</title>
        <authorList>
            <person name="Stajich J.E."/>
            <person name="Carrillo J."/>
            <person name="Kijimoto T."/>
            <person name="Eskalen A."/>
            <person name="O'Donnell K."/>
            <person name="Kasson M."/>
        </authorList>
    </citation>
    <scope>NUCLEOTIDE SEQUENCE [LARGE SCALE GENOMIC DNA]</scope>
    <source>
        <strain evidence="2 3">NRRL62584</strain>
    </source>
</reference>
<dbReference type="Pfam" id="PF20183">
    <property type="entry name" value="DUF6546"/>
    <property type="match status" value="1"/>
</dbReference>
<accession>A0A428PWI0</accession>
<name>A0A428PWI0_9HYPO</name>
<evidence type="ECO:0000313" key="3">
    <source>
        <dbReference type="Proteomes" id="UP000288168"/>
    </source>
</evidence>